<dbReference type="STRING" id="1314773.A0A3N2PKB3"/>
<protein>
    <submittedName>
        <fullName evidence="3">DDHD domain-containing protein</fullName>
    </submittedName>
</protein>
<accession>A0A3N2PKB3</accession>
<dbReference type="PANTHER" id="PTHR23509:SF6">
    <property type="entry name" value="PHOSPHOLIPASE C1020.13C-RELATED"/>
    <property type="match status" value="1"/>
</dbReference>
<dbReference type="SUPFAM" id="SSF53474">
    <property type="entry name" value="alpha/beta-Hydrolases"/>
    <property type="match status" value="2"/>
</dbReference>
<feature type="region of interest" description="Disordered" evidence="1">
    <location>
        <begin position="212"/>
        <end position="343"/>
    </location>
</feature>
<dbReference type="SMART" id="SM01127">
    <property type="entry name" value="DDHD"/>
    <property type="match status" value="1"/>
</dbReference>
<evidence type="ECO:0000313" key="3">
    <source>
        <dbReference type="EMBL" id="ROT34945.1"/>
    </source>
</evidence>
<feature type="domain" description="DDHD" evidence="2">
    <location>
        <begin position="782"/>
        <end position="992"/>
    </location>
</feature>
<dbReference type="Proteomes" id="UP000272025">
    <property type="component" value="Unassembled WGS sequence"/>
</dbReference>
<dbReference type="Pfam" id="PF02862">
    <property type="entry name" value="DDHD"/>
    <property type="match status" value="2"/>
</dbReference>
<dbReference type="GO" id="GO:0004620">
    <property type="term" value="F:phospholipase activity"/>
    <property type="evidence" value="ECO:0007669"/>
    <property type="project" value="TreeGrafter"/>
</dbReference>
<dbReference type="InterPro" id="IPR029058">
    <property type="entry name" value="AB_hydrolase_fold"/>
</dbReference>
<proteinExistence type="predicted"/>
<dbReference type="InterPro" id="IPR004177">
    <property type="entry name" value="DDHD_dom"/>
</dbReference>
<feature type="compositionally biased region" description="Polar residues" evidence="1">
    <location>
        <begin position="238"/>
        <end position="253"/>
    </location>
</feature>
<dbReference type="PROSITE" id="PS51043">
    <property type="entry name" value="DDHD"/>
    <property type="match status" value="1"/>
</dbReference>
<evidence type="ECO:0000313" key="4">
    <source>
        <dbReference type="Proteomes" id="UP000272025"/>
    </source>
</evidence>
<dbReference type="RefSeq" id="XP_028462751.1">
    <property type="nucleotide sequence ID" value="XM_028608903.1"/>
</dbReference>
<dbReference type="GO" id="GO:0046872">
    <property type="term" value="F:metal ion binding"/>
    <property type="evidence" value="ECO:0007669"/>
    <property type="project" value="InterPro"/>
</dbReference>
<dbReference type="AlphaFoldDB" id="A0A3N2PKB3"/>
<reference evidence="3 4" key="1">
    <citation type="journal article" date="2018" name="Mol. Ecol.">
        <title>The obligate alkalophilic soda-lake fungus Sodiomyces alkalinus has shifted to a protein diet.</title>
        <authorList>
            <person name="Grum-Grzhimaylo A.A."/>
            <person name="Falkoski D.L."/>
            <person name="van den Heuvel J."/>
            <person name="Valero-Jimenez C.A."/>
            <person name="Min B."/>
            <person name="Choi I.G."/>
            <person name="Lipzen A."/>
            <person name="Daum C.G."/>
            <person name="Aanen D.K."/>
            <person name="Tsang A."/>
            <person name="Henrissat B."/>
            <person name="Bilanenko E.N."/>
            <person name="de Vries R.P."/>
            <person name="van Kan J.A.L."/>
            <person name="Grigoriev I.V."/>
            <person name="Debets A.J.M."/>
        </authorList>
    </citation>
    <scope>NUCLEOTIDE SEQUENCE [LARGE SCALE GENOMIC DNA]</scope>
    <source>
        <strain evidence="3 4">F11</strain>
    </source>
</reference>
<feature type="compositionally biased region" description="Basic and acidic residues" evidence="1">
    <location>
        <begin position="320"/>
        <end position="335"/>
    </location>
</feature>
<dbReference type="OrthoDB" id="69269at2759"/>
<dbReference type="GO" id="GO:0005737">
    <property type="term" value="C:cytoplasm"/>
    <property type="evidence" value="ECO:0007669"/>
    <property type="project" value="TreeGrafter"/>
</dbReference>
<dbReference type="EMBL" id="ML119062">
    <property type="protein sequence ID" value="ROT34945.1"/>
    <property type="molecule type" value="Genomic_DNA"/>
</dbReference>
<dbReference type="GeneID" id="39577381"/>
<dbReference type="InterPro" id="IPR058055">
    <property type="entry name" value="PA-PLA1"/>
</dbReference>
<keyword evidence="4" id="KW-1185">Reference proteome</keyword>
<gene>
    <name evidence="3" type="ORF">SODALDRAFT_301488</name>
</gene>
<organism evidence="3 4">
    <name type="scientific">Sodiomyces alkalinus (strain CBS 110278 / VKM F-3762 / F11)</name>
    <name type="common">Alkaliphilic filamentous fungus</name>
    <dbReference type="NCBI Taxonomy" id="1314773"/>
    <lineage>
        <taxon>Eukaryota</taxon>
        <taxon>Fungi</taxon>
        <taxon>Dikarya</taxon>
        <taxon>Ascomycota</taxon>
        <taxon>Pezizomycotina</taxon>
        <taxon>Sordariomycetes</taxon>
        <taxon>Hypocreomycetidae</taxon>
        <taxon>Glomerellales</taxon>
        <taxon>Plectosphaerellaceae</taxon>
        <taxon>Sodiomyces</taxon>
    </lineage>
</organism>
<name>A0A3N2PKB3_SODAK</name>
<sequence length="1015" mass="110824">MSSLAHTYGENCRLAPVSRPVQTDDGSDEAPPIAAQFFYTSLIPIDDPPSHGTIAGVSEAKSTKGRLRLFSAGDNNALEKAWLSIASEQGRRTHQEARKSKTLSPALTDANASKLASLIRHIVREHRKKHGDLRGPNPLVPPSALEPTTPSAACCAELHVDVSTELQNSFCALLRRRHASLSQESVVQDVMMEMRGLSSEPAAGDAITAASGEHTEPIVSGKGTFESPSTDPRRFPNAPSQSGQGEEPLSSSVKGGGQWMASRAIEDIRRPRTPTFPPRHSANDGISGTPFARVESHSTTPEAGTPILSPVDRPAGMVAENERRRVETVPGRSDRAPSLAASDREIDSSYKTNTVDVPVGVSRLHMVSLPALQMKPIYWSPVNDIAVVLRATWFYRDTMLPVPSAVANQLESGYQELRPYTETWNDELRCAIDVGPLGEEKVSHRLWPERPGISSDEGLGADDTAISTDPFCAARCFRGEAAAQGSTDPEPGQGAAQHKSFHSYHVIYKDASCAFLLKPSLKPSAYYGRRPVAKIMKGVTVGIPVVRGFDPEAWERLHDKASRRKARQPSMGSSPDDLRQAVCPACRAQKDRGQITDLVLVCHGIGQKFAERVESFHFTHAINAFRREVNLELGNPAVRGILRDDQNGIMVLPVNWRHTLSLDDGGPMSEEEKANIAPDSFGLKDIEPKTIPAVRSLISDIMFDIPFYMSHHKGKMIEALVIEANRVYRLWCRNNPGFQDHGRVHLIGHSLGSAMAVDILSRQPNRPPPLDLSSPVPHTTHFEFDTKNLFLVGSPAGFFLLLERGCLVPRRGRLKPGADPGDVHSHNVTGQAGSFGCLAVDNIYNVLAKEDPIAYLLNGTIDPVYAASLQTAYVPSTATSFFQYIGDAVWGLVPGATRQAGASGVLDPMAATQKPLAVTRLPSQLELEVHDFTREEMAERKAYLLNDNGQIDYFLRSGGGPLEIQYLNMLSAHSSYWLSRDFIRMLCMEVGRRPGRAHALPAMRAQRAKKPVLGA</sequence>
<evidence type="ECO:0000256" key="1">
    <source>
        <dbReference type="SAM" id="MobiDB-lite"/>
    </source>
</evidence>
<evidence type="ECO:0000259" key="2">
    <source>
        <dbReference type="PROSITE" id="PS51043"/>
    </source>
</evidence>
<dbReference type="PANTHER" id="PTHR23509">
    <property type="entry name" value="PA-PL1 PHOSPHOLIPASE FAMILY"/>
    <property type="match status" value="1"/>
</dbReference>